<dbReference type="OrthoDB" id="27736at2157"/>
<dbReference type="SFLD" id="SFLDG01129">
    <property type="entry name" value="C1.5:_HAD__Beta-PGM__Phosphata"/>
    <property type="match status" value="1"/>
</dbReference>
<dbReference type="InterPro" id="IPR006439">
    <property type="entry name" value="HAD-SF_hydro_IA"/>
</dbReference>
<comment type="caution">
    <text evidence="6">The sequence shown here is derived from an EMBL/GenBank/DDBJ whole genome shotgun (WGS) entry which is preliminary data.</text>
</comment>
<evidence type="ECO:0000256" key="4">
    <source>
        <dbReference type="ARBA" id="ARBA00022801"/>
    </source>
</evidence>
<name>A0A8J8GKL1_9EURY</name>
<keyword evidence="3" id="KW-0479">Metal-binding</keyword>
<evidence type="ECO:0000313" key="7">
    <source>
        <dbReference type="EMBL" id="NUC73237.1"/>
    </source>
</evidence>
<dbReference type="Gene3D" id="3.40.50.1000">
    <property type="entry name" value="HAD superfamily/HAD-like"/>
    <property type="match status" value="1"/>
</dbReference>
<dbReference type="PANTHER" id="PTHR46470:SF2">
    <property type="entry name" value="GLYCERALDEHYDE 3-PHOSPHATE PHOSPHATASE"/>
    <property type="match status" value="1"/>
</dbReference>
<dbReference type="InterPro" id="IPR051400">
    <property type="entry name" value="HAD-like_hydrolase"/>
</dbReference>
<keyword evidence="5" id="KW-0460">Magnesium</keyword>
<dbReference type="Proteomes" id="UP001016761">
    <property type="component" value="Unassembled WGS sequence"/>
</dbReference>
<dbReference type="PANTHER" id="PTHR46470">
    <property type="entry name" value="N-ACYLNEURAMINATE-9-PHOSPHATASE"/>
    <property type="match status" value="1"/>
</dbReference>
<comment type="cofactor">
    <cofactor evidence="1">
        <name>Mg(2+)</name>
        <dbReference type="ChEBI" id="CHEBI:18420"/>
    </cofactor>
</comment>
<dbReference type="RefSeq" id="WP_174681088.1">
    <property type="nucleotide sequence ID" value="NZ_JABUQZ010000001.1"/>
</dbReference>
<dbReference type="SFLD" id="SFLDS00003">
    <property type="entry name" value="Haloacid_Dehalogenase"/>
    <property type="match status" value="1"/>
</dbReference>
<dbReference type="GO" id="GO:0046872">
    <property type="term" value="F:metal ion binding"/>
    <property type="evidence" value="ECO:0007669"/>
    <property type="project" value="UniProtKB-KW"/>
</dbReference>
<evidence type="ECO:0000256" key="2">
    <source>
        <dbReference type="ARBA" id="ARBA00007958"/>
    </source>
</evidence>
<evidence type="ECO:0000313" key="6">
    <source>
        <dbReference type="EMBL" id="NUB90945.1"/>
    </source>
</evidence>
<organism evidence="6 8">
    <name type="scientific">Haloterrigena gelatinilytica</name>
    <dbReference type="NCBI Taxonomy" id="2741724"/>
    <lineage>
        <taxon>Archaea</taxon>
        <taxon>Methanobacteriati</taxon>
        <taxon>Methanobacteriota</taxon>
        <taxon>Stenosarchaea group</taxon>
        <taxon>Halobacteria</taxon>
        <taxon>Halobacteriales</taxon>
        <taxon>Natrialbaceae</taxon>
        <taxon>Haloterrigena</taxon>
    </lineage>
</organism>
<accession>A0A8J8GKL1</accession>
<proteinExistence type="inferred from homology"/>
<dbReference type="AlphaFoldDB" id="A0A8J8GKL1"/>
<dbReference type="Gene3D" id="1.20.120.710">
    <property type="entry name" value="Haloacid dehalogenase hydrolase-like domain"/>
    <property type="match status" value="1"/>
</dbReference>
<dbReference type="GO" id="GO:0016791">
    <property type="term" value="F:phosphatase activity"/>
    <property type="evidence" value="ECO:0007669"/>
    <property type="project" value="TreeGrafter"/>
</dbReference>
<protein>
    <submittedName>
        <fullName evidence="6">HAD family hydrolase</fullName>
    </submittedName>
</protein>
<reference evidence="6 9" key="1">
    <citation type="submission" date="2020-06" db="EMBL/GenBank/DDBJ databases">
        <title>Haloterrigena sp. nov., an extremely halophilic archaeon isolated from a saline sediment.</title>
        <authorList>
            <person name="Liu B.-B."/>
        </authorList>
    </citation>
    <scope>NUCLEOTIDE SEQUENCE</scope>
    <source>
        <strain evidence="6">SYSU A121-1</strain>
        <strain evidence="7 9">SYSU A558-1</strain>
    </source>
</reference>
<dbReference type="NCBIfam" id="TIGR01509">
    <property type="entry name" value="HAD-SF-IA-v3"/>
    <property type="match status" value="1"/>
</dbReference>
<evidence type="ECO:0000256" key="1">
    <source>
        <dbReference type="ARBA" id="ARBA00001946"/>
    </source>
</evidence>
<evidence type="ECO:0000313" key="8">
    <source>
        <dbReference type="Proteomes" id="UP000728647"/>
    </source>
</evidence>
<dbReference type="NCBIfam" id="TIGR01549">
    <property type="entry name" value="HAD-SF-IA-v1"/>
    <property type="match status" value="1"/>
</dbReference>
<dbReference type="SUPFAM" id="SSF56784">
    <property type="entry name" value="HAD-like"/>
    <property type="match status" value="1"/>
</dbReference>
<evidence type="ECO:0000256" key="5">
    <source>
        <dbReference type="ARBA" id="ARBA00022842"/>
    </source>
</evidence>
<keyword evidence="9" id="KW-1185">Reference proteome</keyword>
<evidence type="ECO:0000256" key="3">
    <source>
        <dbReference type="ARBA" id="ARBA00022723"/>
    </source>
</evidence>
<dbReference type="GO" id="GO:0044281">
    <property type="term" value="P:small molecule metabolic process"/>
    <property type="evidence" value="ECO:0007669"/>
    <property type="project" value="UniProtKB-ARBA"/>
</dbReference>
<keyword evidence="4 6" id="KW-0378">Hydrolase</keyword>
<dbReference type="EMBL" id="JABURA010000001">
    <property type="protein sequence ID" value="NUB90945.1"/>
    <property type="molecule type" value="Genomic_DNA"/>
</dbReference>
<dbReference type="EMBL" id="JABUQZ010000001">
    <property type="protein sequence ID" value="NUC73237.1"/>
    <property type="molecule type" value="Genomic_DNA"/>
</dbReference>
<dbReference type="InterPro" id="IPR023214">
    <property type="entry name" value="HAD_sf"/>
</dbReference>
<evidence type="ECO:0000313" key="9">
    <source>
        <dbReference type="Proteomes" id="UP001016761"/>
    </source>
</evidence>
<dbReference type="InterPro" id="IPR036412">
    <property type="entry name" value="HAD-like_sf"/>
</dbReference>
<sequence length="227" mass="23965">MAAYDAICFDLDSTLCEPTRDAATVLEAAFERAGIDPFCAPADLRAAVPSLPTAETDREFYENLFAEVADRADVDPALAPRLAGAYLEEQDPTAVRFRPGARAALQHARDRGPVGLITNGGRPTQTRKLEALGIADAFDVSVFTEPSAGIFPKPDAAPFEYALGELGVTPDAAIHVGDSIRADVAGANAMGLDSAWVDPGHDDADGGPHAHEPTYELSTLEAFETVL</sequence>
<dbReference type="Pfam" id="PF00702">
    <property type="entry name" value="Hydrolase"/>
    <property type="match status" value="1"/>
</dbReference>
<gene>
    <name evidence="6" type="ORF">HT576_07910</name>
    <name evidence="7" type="ORF">HTZ84_13105</name>
</gene>
<comment type="similarity">
    <text evidence="2">Belongs to the HAD-like hydrolase superfamily.</text>
</comment>
<dbReference type="Proteomes" id="UP000728647">
    <property type="component" value="Unassembled WGS sequence"/>
</dbReference>